<dbReference type="RefSeq" id="WP_111815943.1">
    <property type="nucleotide sequence ID" value="NZ_CBCRZQ010000005.1"/>
</dbReference>
<evidence type="ECO:0000313" key="1">
    <source>
        <dbReference type="EMBL" id="TXD69083.1"/>
    </source>
</evidence>
<keyword evidence="2" id="KW-1185">Reference proteome</keyword>
<protein>
    <recommendedName>
        <fullName evidence="3">STAS/SEC14 domain-containing protein</fullName>
    </recommendedName>
</protein>
<organism evidence="1 2">
    <name type="scientific">Aequorivita lipolytica</name>
    <dbReference type="NCBI Taxonomy" id="153267"/>
    <lineage>
        <taxon>Bacteria</taxon>
        <taxon>Pseudomonadati</taxon>
        <taxon>Bacteroidota</taxon>
        <taxon>Flavobacteriia</taxon>
        <taxon>Flavobacteriales</taxon>
        <taxon>Flavobacteriaceae</taxon>
        <taxon>Aequorivita</taxon>
    </lineage>
</organism>
<sequence>MIKTLHFDFGEIRVFKNFVVVIMKEGITVKPEDNQHLVNISKEYFSERCFGYITYRINSYAVNPMVYIETSKIENLVAFAVVSAEGLKVSNLQLEKRFITIPFEHFSDLDNAKNWVNGLVSKRDS</sequence>
<accession>A0A5C6YP00</accession>
<proteinExistence type="predicted"/>
<gene>
    <name evidence="1" type="ORF">ESV24_08530</name>
</gene>
<evidence type="ECO:0000313" key="2">
    <source>
        <dbReference type="Proteomes" id="UP000321945"/>
    </source>
</evidence>
<dbReference type="Proteomes" id="UP000321945">
    <property type="component" value="Unassembled WGS sequence"/>
</dbReference>
<reference evidence="1 2" key="1">
    <citation type="submission" date="2019-08" db="EMBL/GenBank/DDBJ databases">
        <title>Genome of Aequorivita lipolytica Y10-2 (type strain).</title>
        <authorList>
            <person name="Bowman J.P."/>
        </authorList>
    </citation>
    <scope>NUCLEOTIDE SEQUENCE [LARGE SCALE GENOMIC DNA]</scope>
    <source>
        <strain evidence="1 2">Y10-2</strain>
    </source>
</reference>
<dbReference type="AlphaFoldDB" id="A0A5C6YP00"/>
<dbReference type="OrthoDB" id="1144359at2"/>
<name>A0A5C6YP00_9FLAO</name>
<dbReference type="EMBL" id="VORU01000006">
    <property type="protein sequence ID" value="TXD69083.1"/>
    <property type="molecule type" value="Genomic_DNA"/>
</dbReference>
<evidence type="ECO:0008006" key="3">
    <source>
        <dbReference type="Google" id="ProtNLM"/>
    </source>
</evidence>
<comment type="caution">
    <text evidence="1">The sequence shown here is derived from an EMBL/GenBank/DDBJ whole genome shotgun (WGS) entry which is preliminary data.</text>
</comment>